<gene>
    <name evidence="2" type="ORF">VHEMI06344</name>
</gene>
<feature type="region of interest" description="Disordered" evidence="1">
    <location>
        <begin position="127"/>
        <end position="211"/>
    </location>
</feature>
<feature type="region of interest" description="Disordered" evidence="1">
    <location>
        <begin position="1"/>
        <end position="38"/>
    </location>
</feature>
<evidence type="ECO:0000256" key="1">
    <source>
        <dbReference type="SAM" id="MobiDB-lite"/>
    </source>
</evidence>
<accession>A0A0A1TIW8</accession>
<feature type="region of interest" description="Disordered" evidence="1">
    <location>
        <begin position="57"/>
        <end position="103"/>
    </location>
</feature>
<feature type="compositionally biased region" description="Low complexity" evidence="1">
    <location>
        <begin position="162"/>
        <end position="187"/>
    </location>
</feature>
<reference evidence="2 3" key="1">
    <citation type="journal article" date="2015" name="Genome Announc.">
        <title>Draft Genome Sequence and Gene Annotation of the Entomopathogenic Fungus Verticillium hemipterigenum.</title>
        <authorList>
            <person name="Horn F."/>
            <person name="Habel A."/>
            <person name="Scharf D.H."/>
            <person name="Dworschak J."/>
            <person name="Brakhage A.A."/>
            <person name="Guthke R."/>
            <person name="Hertweck C."/>
            <person name="Linde J."/>
        </authorList>
    </citation>
    <scope>NUCLEOTIDE SEQUENCE [LARGE SCALE GENOMIC DNA]</scope>
</reference>
<dbReference type="STRING" id="1531966.A0A0A1TIW8"/>
<organism evidence="2 3">
    <name type="scientific">[Torrubiella] hemipterigena</name>
    <dbReference type="NCBI Taxonomy" id="1531966"/>
    <lineage>
        <taxon>Eukaryota</taxon>
        <taxon>Fungi</taxon>
        <taxon>Dikarya</taxon>
        <taxon>Ascomycota</taxon>
        <taxon>Pezizomycotina</taxon>
        <taxon>Sordariomycetes</taxon>
        <taxon>Hypocreomycetidae</taxon>
        <taxon>Hypocreales</taxon>
        <taxon>Clavicipitaceae</taxon>
        <taxon>Clavicipitaceae incertae sedis</taxon>
        <taxon>'Torrubiella' clade</taxon>
    </lineage>
</organism>
<protein>
    <submittedName>
        <fullName evidence="2">Uncharacterized protein</fullName>
    </submittedName>
</protein>
<dbReference type="AlphaFoldDB" id="A0A0A1TIW8"/>
<dbReference type="EMBL" id="CDHN01000003">
    <property type="protein sequence ID" value="CEJ90570.1"/>
    <property type="molecule type" value="Genomic_DNA"/>
</dbReference>
<dbReference type="OrthoDB" id="5419666at2759"/>
<dbReference type="HOGENOM" id="CLU_052682_0_0_1"/>
<sequence>MSLSRAFTTRRIKLGGDGDGLPFLPRRSNTTKNGSVDMRSKISAPVELIHTTNMLSYNAPDLPNSGRIASGSTTTSKSEDDSDSFNTDSTPPTSPDVDRNCSVSPEPNHLTCYFEPSNNMAAKIAAPPAIPQRSPSHTKKTSYEALARQAQTSRMSRDSERTVSSSSRSTGFSRSASTSTQASSLSQPETPPSKTMPSLPASVRPPKSLARDQHPFGQELAQVSELAEEFGGSKRSRAADDEERFLESKGLVKFSAEDYISSLQSLTASFFPELTHAPQSTPLWI</sequence>
<evidence type="ECO:0000313" key="3">
    <source>
        <dbReference type="Proteomes" id="UP000039046"/>
    </source>
</evidence>
<proteinExistence type="predicted"/>
<name>A0A0A1TIW8_9HYPO</name>
<evidence type="ECO:0000313" key="2">
    <source>
        <dbReference type="EMBL" id="CEJ90570.1"/>
    </source>
</evidence>
<keyword evidence="3" id="KW-1185">Reference proteome</keyword>
<dbReference type="Proteomes" id="UP000039046">
    <property type="component" value="Unassembled WGS sequence"/>
</dbReference>